<dbReference type="AlphaFoldDB" id="E9GME2"/>
<dbReference type="Gene3D" id="1.20.1070.10">
    <property type="entry name" value="Rhodopsin 7-helix transmembrane proteins"/>
    <property type="match status" value="1"/>
</dbReference>
<feature type="transmembrane region" description="Helical" evidence="6">
    <location>
        <begin position="646"/>
        <end position="666"/>
    </location>
</feature>
<feature type="signal peptide" evidence="7">
    <location>
        <begin position="1"/>
        <end position="31"/>
    </location>
</feature>
<feature type="transmembrane region" description="Helical" evidence="6">
    <location>
        <begin position="567"/>
        <end position="591"/>
    </location>
</feature>
<proteinExistence type="predicted"/>
<feature type="compositionally biased region" description="Low complexity" evidence="5">
    <location>
        <begin position="103"/>
        <end position="120"/>
    </location>
</feature>
<keyword evidence="2 6" id="KW-0812">Transmembrane</keyword>
<dbReference type="Pfam" id="PF00002">
    <property type="entry name" value="7tm_2"/>
    <property type="match status" value="1"/>
</dbReference>
<evidence type="ECO:0000313" key="9">
    <source>
        <dbReference type="EMBL" id="EFX79407.1"/>
    </source>
</evidence>
<dbReference type="InParanoid" id="E9GME2"/>
<comment type="subcellular location">
    <subcellularLocation>
        <location evidence="1">Membrane</location>
        <topology evidence="1">Multi-pass membrane protein</topology>
    </subcellularLocation>
</comment>
<feature type="transmembrane region" description="Helical" evidence="6">
    <location>
        <begin position="766"/>
        <end position="791"/>
    </location>
</feature>
<dbReference type="InterPro" id="IPR017981">
    <property type="entry name" value="GPCR_2-like_7TM"/>
</dbReference>
<name>E9GME2_DAPPU</name>
<sequence length="867" mass="96822">MSKKRKILSSISVFSFVFLVLLPDDCTSSLATKLDLIHRELASVNPAWTRVLNYILDSNQFNTNKDLGQQTTTSQDNQECCLTDHSGWWCRRRRQRHHHEGHLNPNHVDNNNSNSNLPSDQLGHRSTRPADLYEATDWHCPPAAAVVPTNRLMAEVVYSGEVDSSSRHHVELPAIFSVLINFGNSEYYQFLISMLDYLEEDHGCSSGYVWDPFASACRRIYCSPGHVHGFQEDFCDYIDANETDTDWRMTYVMELEVIQLTLYVDAIYDSRNISDDDLLAIIQDSFAPVFAAFVGIDPGRITNLDVAFVNRTPKENKPAAPMMDQQRSLSIDFWLSQAEDGSDEPTIDSVVALMGSLIVQDRLIAVIDGVVCQLVGLHEQPVPSETDTFANWCRGGITAIYHNDEFVIDVTSNNTETNQSELIVYIKATDQWYKSGEYMADLFFYGSSNSSGLTSLSGSVAVCENRSVIEDTSCNVIHLNQTEFVFFDNNTVLYNGSIPFIDPTLQPGEYESLPDGGLAVCLYISQKWPVALIVESYLTLCLMSVSILAMMATIVTYLIFPELRNLAGLAVMNLCLMTSGFQLCIMIGMSLSVHQKSELCVASAILVHYEGLASIFWTNVMAIDLFLTLGRWSAAPRKPSKILPRYSLYAYGLPLAIVSVAVAINFCDCTGEFEVEYGKLFCWISNPTANMVFFGLPLALALVANIVLFVRTVAIIYSSSACQGKQCSRRQRALCQLKLYARMSTVMGFAWIFAFIAACFDPSSTAGMIFTFVYVILNSMGGLFIFVAFTCNRRVYLLYRGWWARRRNQLLRRSSTTTADSLSSTKTKAAPSVSHQSRQAKTISVETLVSNSDAGDVSQNRETSLHM</sequence>
<feature type="transmembrane region" description="Helical" evidence="6">
    <location>
        <begin position="611"/>
        <end position="634"/>
    </location>
</feature>
<reference evidence="9 10" key="1">
    <citation type="journal article" date="2011" name="Science">
        <title>The ecoresponsive genome of Daphnia pulex.</title>
        <authorList>
            <person name="Colbourne J.K."/>
            <person name="Pfrender M.E."/>
            <person name="Gilbert D."/>
            <person name="Thomas W.K."/>
            <person name="Tucker A."/>
            <person name="Oakley T.H."/>
            <person name="Tokishita S."/>
            <person name="Aerts A."/>
            <person name="Arnold G.J."/>
            <person name="Basu M.K."/>
            <person name="Bauer D.J."/>
            <person name="Caceres C.E."/>
            <person name="Carmel L."/>
            <person name="Casola C."/>
            <person name="Choi J.H."/>
            <person name="Detter J.C."/>
            <person name="Dong Q."/>
            <person name="Dusheyko S."/>
            <person name="Eads B.D."/>
            <person name="Frohlich T."/>
            <person name="Geiler-Samerotte K.A."/>
            <person name="Gerlach D."/>
            <person name="Hatcher P."/>
            <person name="Jogdeo S."/>
            <person name="Krijgsveld J."/>
            <person name="Kriventseva E.V."/>
            <person name="Kultz D."/>
            <person name="Laforsch C."/>
            <person name="Lindquist E."/>
            <person name="Lopez J."/>
            <person name="Manak J.R."/>
            <person name="Muller J."/>
            <person name="Pangilinan J."/>
            <person name="Patwardhan R.P."/>
            <person name="Pitluck S."/>
            <person name="Pritham E.J."/>
            <person name="Rechtsteiner A."/>
            <person name="Rho M."/>
            <person name="Rogozin I.B."/>
            <person name="Sakarya O."/>
            <person name="Salamov A."/>
            <person name="Schaack S."/>
            <person name="Shapiro H."/>
            <person name="Shiga Y."/>
            <person name="Skalitzky C."/>
            <person name="Smith Z."/>
            <person name="Souvorov A."/>
            <person name="Sung W."/>
            <person name="Tang Z."/>
            <person name="Tsuchiya D."/>
            <person name="Tu H."/>
            <person name="Vos H."/>
            <person name="Wang M."/>
            <person name="Wolf Y.I."/>
            <person name="Yamagata H."/>
            <person name="Yamada T."/>
            <person name="Ye Y."/>
            <person name="Shaw J.R."/>
            <person name="Andrews J."/>
            <person name="Crease T.J."/>
            <person name="Tang H."/>
            <person name="Lucas S.M."/>
            <person name="Robertson H.M."/>
            <person name="Bork P."/>
            <person name="Koonin E.V."/>
            <person name="Zdobnov E.M."/>
            <person name="Grigoriev I.V."/>
            <person name="Lynch M."/>
            <person name="Boore J.L."/>
        </authorList>
    </citation>
    <scope>NUCLEOTIDE SEQUENCE [LARGE SCALE GENOMIC DNA]</scope>
</reference>
<feature type="transmembrane region" description="Helical" evidence="6">
    <location>
        <begin position="693"/>
        <end position="718"/>
    </location>
</feature>
<feature type="compositionally biased region" description="Low complexity" evidence="5">
    <location>
        <begin position="821"/>
        <end position="830"/>
    </location>
</feature>
<dbReference type="Proteomes" id="UP000000305">
    <property type="component" value="Unassembled WGS sequence"/>
</dbReference>
<dbReference type="GO" id="GO:0016020">
    <property type="term" value="C:membrane"/>
    <property type="evidence" value="ECO:0007669"/>
    <property type="project" value="UniProtKB-SubCell"/>
</dbReference>
<dbReference type="KEGG" id="dpx:DAPPUDRAFT_319651"/>
<feature type="chain" id="PRO_5003237588" description="G-protein coupled receptors family 2 profile 2 domain-containing protein" evidence="7">
    <location>
        <begin position="32"/>
        <end position="867"/>
    </location>
</feature>
<evidence type="ECO:0000256" key="5">
    <source>
        <dbReference type="SAM" id="MobiDB-lite"/>
    </source>
</evidence>
<evidence type="ECO:0000256" key="6">
    <source>
        <dbReference type="SAM" id="Phobius"/>
    </source>
</evidence>
<dbReference type="PRINTS" id="PR02001">
    <property type="entry name" value="GCR1CAMPR"/>
</dbReference>
<dbReference type="PROSITE" id="PS50261">
    <property type="entry name" value="G_PROTEIN_RECEP_F2_4"/>
    <property type="match status" value="1"/>
</dbReference>
<dbReference type="OrthoDB" id="6134459at2759"/>
<dbReference type="InterPro" id="IPR022343">
    <property type="entry name" value="GCR1-cAMP_receptor"/>
</dbReference>
<feature type="transmembrane region" description="Helical" evidence="6">
    <location>
        <begin position="739"/>
        <end position="760"/>
    </location>
</feature>
<evidence type="ECO:0000256" key="4">
    <source>
        <dbReference type="ARBA" id="ARBA00023136"/>
    </source>
</evidence>
<keyword evidence="10" id="KW-1185">Reference proteome</keyword>
<dbReference type="CDD" id="cd15039">
    <property type="entry name" value="7tmB3_Methuselah-like"/>
    <property type="match status" value="1"/>
</dbReference>
<feature type="region of interest" description="Disordered" evidence="5">
    <location>
        <begin position="101"/>
        <end position="126"/>
    </location>
</feature>
<accession>E9GME2</accession>
<dbReference type="GO" id="GO:0004930">
    <property type="term" value="F:G protein-coupled receptor activity"/>
    <property type="evidence" value="ECO:0007669"/>
    <property type="project" value="InterPro"/>
</dbReference>
<protein>
    <recommendedName>
        <fullName evidence="8">G-protein coupled receptors family 2 profile 2 domain-containing protein</fullName>
    </recommendedName>
</protein>
<evidence type="ECO:0000259" key="8">
    <source>
        <dbReference type="PROSITE" id="PS50261"/>
    </source>
</evidence>
<dbReference type="PANTHER" id="PTHR45902:SF4">
    <property type="entry name" value="G-PROTEIN COUPLED RECEPTORS FAMILY 2 PROFILE 2 DOMAIN-CONTAINING PROTEIN"/>
    <property type="match status" value="1"/>
</dbReference>
<evidence type="ECO:0000256" key="3">
    <source>
        <dbReference type="ARBA" id="ARBA00022989"/>
    </source>
</evidence>
<dbReference type="PANTHER" id="PTHR45902">
    <property type="entry name" value="LATROPHILIN RECEPTOR-LIKE PROTEIN A"/>
    <property type="match status" value="1"/>
</dbReference>
<keyword evidence="7" id="KW-0732">Signal</keyword>
<dbReference type="HOGENOM" id="CLU_330710_0_0_1"/>
<dbReference type="SUPFAM" id="SSF81321">
    <property type="entry name" value="Family A G protein-coupled receptor-like"/>
    <property type="match status" value="1"/>
</dbReference>
<dbReference type="EMBL" id="GL732552">
    <property type="protein sequence ID" value="EFX79407.1"/>
    <property type="molecule type" value="Genomic_DNA"/>
</dbReference>
<evidence type="ECO:0000256" key="1">
    <source>
        <dbReference type="ARBA" id="ARBA00004141"/>
    </source>
</evidence>
<dbReference type="GO" id="GO:0007166">
    <property type="term" value="P:cell surface receptor signaling pathway"/>
    <property type="evidence" value="ECO:0007669"/>
    <property type="project" value="InterPro"/>
</dbReference>
<keyword evidence="3 6" id="KW-1133">Transmembrane helix</keyword>
<dbReference type="InterPro" id="IPR000832">
    <property type="entry name" value="GPCR_2_secretin-like"/>
</dbReference>
<feature type="domain" description="G-protein coupled receptors family 2 profile 2" evidence="8">
    <location>
        <begin position="535"/>
        <end position="793"/>
    </location>
</feature>
<gene>
    <name evidence="9" type="ORF">DAPPUDRAFT_319651</name>
</gene>
<feature type="region of interest" description="Disordered" evidence="5">
    <location>
        <begin position="821"/>
        <end position="841"/>
    </location>
</feature>
<evidence type="ECO:0000256" key="2">
    <source>
        <dbReference type="ARBA" id="ARBA00022692"/>
    </source>
</evidence>
<dbReference type="OMA" id="CVDFNTT"/>
<organism evidence="9 10">
    <name type="scientific">Daphnia pulex</name>
    <name type="common">Water flea</name>
    <dbReference type="NCBI Taxonomy" id="6669"/>
    <lineage>
        <taxon>Eukaryota</taxon>
        <taxon>Metazoa</taxon>
        <taxon>Ecdysozoa</taxon>
        <taxon>Arthropoda</taxon>
        <taxon>Crustacea</taxon>
        <taxon>Branchiopoda</taxon>
        <taxon>Diplostraca</taxon>
        <taxon>Cladocera</taxon>
        <taxon>Anomopoda</taxon>
        <taxon>Daphniidae</taxon>
        <taxon>Daphnia</taxon>
    </lineage>
</organism>
<feature type="transmembrane region" description="Helical" evidence="6">
    <location>
        <begin position="537"/>
        <end position="560"/>
    </location>
</feature>
<evidence type="ECO:0000313" key="10">
    <source>
        <dbReference type="Proteomes" id="UP000000305"/>
    </source>
</evidence>
<dbReference type="InterPro" id="IPR053231">
    <property type="entry name" value="GPCR_LN-TM7"/>
</dbReference>
<dbReference type="eggNOG" id="KOG4193">
    <property type="taxonomic scope" value="Eukaryota"/>
</dbReference>
<keyword evidence="4 6" id="KW-0472">Membrane</keyword>
<evidence type="ECO:0000256" key="7">
    <source>
        <dbReference type="SAM" id="SignalP"/>
    </source>
</evidence>